<proteinExistence type="predicted"/>
<dbReference type="Proteomes" id="UP000019141">
    <property type="component" value="Unassembled WGS sequence"/>
</dbReference>
<gene>
    <name evidence="2" type="ORF">ETSY1_21930</name>
</gene>
<dbReference type="Pfam" id="PF00551">
    <property type="entry name" value="Formyl_trans_N"/>
    <property type="match status" value="1"/>
</dbReference>
<sequence length="191" mass="21121">MRIVVHGQQAFGKSVLDALIERGEDVIAVYCAPEKEGQRADPLREAAEAHNLPIYQPRSYRKQEVQDEFSALNADLCVMAYVTKFVPEEVLNAPTHGTIQYHPSLLPKHRGPSSINWPIIQGSAKTGLTIFWPDNGLDTGPVLLQKEVDITDTDTLGSIYFNHLFPLGVEAMLEAVDMVRAGTAPKIVQDE</sequence>
<dbReference type="InterPro" id="IPR002376">
    <property type="entry name" value="Formyl_transf_N"/>
</dbReference>
<accession>W4LHN9</accession>
<evidence type="ECO:0000313" key="3">
    <source>
        <dbReference type="Proteomes" id="UP000019141"/>
    </source>
</evidence>
<organism evidence="2 3">
    <name type="scientific">Entotheonella factor</name>
    <dbReference type="NCBI Taxonomy" id="1429438"/>
    <lineage>
        <taxon>Bacteria</taxon>
        <taxon>Pseudomonadati</taxon>
        <taxon>Nitrospinota/Tectimicrobiota group</taxon>
        <taxon>Candidatus Tectimicrobiota</taxon>
        <taxon>Candidatus Entotheonellia</taxon>
        <taxon>Candidatus Entotheonellales</taxon>
        <taxon>Candidatus Entotheonellaceae</taxon>
        <taxon>Candidatus Entotheonella</taxon>
    </lineage>
</organism>
<feature type="domain" description="Formyl transferase N-terminal" evidence="1">
    <location>
        <begin position="1"/>
        <end position="160"/>
    </location>
</feature>
<evidence type="ECO:0000259" key="1">
    <source>
        <dbReference type="Pfam" id="PF00551"/>
    </source>
</evidence>
<dbReference type="SUPFAM" id="SSF53328">
    <property type="entry name" value="Formyltransferase"/>
    <property type="match status" value="1"/>
</dbReference>
<dbReference type="GO" id="GO:0004479">
    <property type="term" value="F:methionyl-tRNA formyltransferase activity"/>
    <property type="evidence" value="ECO:0007669"/>
    <property type="project" value="TreeGrafter"/>
</dbReference>
<comment type="caution">
    <text evidence="2">The sequence shown here is derived from an EMBL/GenBank/DDBJ whole genome shotgun (WGS) entry which is preliminary data.</text>
</comment>
<feature type="non-terminal residue" evidence="2">
    <location>
        <position position="191"/>
    </location>
</feature>
<dbReference type="HOGENOM" id="CLU_118090_0_0_7"/>
<dbReference type="PANTHER" id="PTHR11138">
    <property type="entry name" value="METHIONYL-TRNA FORMYLTRANSFERASE"/>
    <property type="match status" value="1"/>
</dbReference>
<protein>
    <recommendedName>
        <fullName evidence="1">Formyl transferase N-terminal domain-containing protein</fullName>
    </recommendedName>
</protein>
<keyword evidence="3" id="KW-1185">Reference proteome</keyword>
<dbReference type="GO" id="GO:0005829">
    <property type="term" value="C:cytosol"/>
    <property type="evidence" value="ECO:0007669"/>
    <property type="project" value="TreeGrafter"/>
</dbReference>
<evidence type="ECO:0000313" key="2">
    <source>
        <dbReference type="EMBL" id="ETW97628.1"/>
    </source>
</evidence>
<dbReference type="InterPro" id="IPR036477">
    <property type="entry name" value="Formyl_transf_N_sf"/>
</dbReference>
<dbReference type="AlphaFoldDB" id="W4LHN9"/>
<dbReference type="PANTHER" id="PTHR11138:SF5">
    <property type="entry name" value="METHIONYL-TRNA FORMYLTRANSFERASE, MITOCHONDRIAL"/>
    <property type="match status" value="1"/>
</dbReference>
<dbReference type="Gene3D" id="3.40.50.12230">
    <property type="match status" value="1"/>
</dbReference>
<dbReference type="EMBL" id="AZHW01000641">
    <property type="protein sequence ID" value="ETW97628.1"/>
    <property type="molecule type" value="Genomic_DNA"/>
</dbReference>
<name>W4LHN9_ENTF1</name>
<reference evidence="2 3" key="1">
    <citation type="journal article" date="2014" name="Nature">
        <title>An environmental bacterial taxon with a large and distinct metabolic repertoire.</title>
        <authorList>
            <person name="Wilson M.C."/>
            <person name="Mori T."/>
            <person name="Ruckert C."/>
            <person name="Uria A.R."/>
            <person name="Helf M.J."/>
            <person name="Takada K."/>
            <person name="Gernert C."/>
            <person name="Steffens U.A."/>
            <person name="Heycke N."/>
            <person name="Schmitt S."/>
            <person name="Rinke C."/>
            <person name="Helfrich E.J."/>
            <person name="Brachmann A.O."/>
            <person name="Gurgui C."/>
            <person name="Wakimoto T."/>
            <person name="Kracht M."/>
            <person name="Crusemann M."/>
            <person name="Hentschel U."/>
            <person name="Abe I."/>
            <person name="Matsunaga S."/>
            <person name="Kalinowski J."/>
            <person name="Takeyama H."/>
            <person name="Piel J."/>
        </authorList>
    </citation>
    <scope>NUCLEOTIDE SEQUENCE [LARGE SCALE GENOMIC DNA]</scope>
    <source>
        <strain evidence="3">TSY1</strain>
    </source>
</reference>